<dbReference type="EMBL" id="JBHTNH010000002">
    <property type="protein sequence ID" value="MFD1360361.1"/>
    <property type="molecule type" value="Genomic_DNA"/>
</dbReference>
<dbReference type="NCBIfam" id="TIGR02479">
    <property type="entry name" value="FliA_WhiG"/>
    <property type="match status" value="1"/>
</dbReference>
<proteinExistence type="predicted"/>
<evidence type="ECO:0000256" key="2">
    <source>
        <dbReference type="ARBA" id="ARBA00023082"/>
    </source>
</evidence>
<dbReference type="Pfam" id="PF04539">
    <property type="entry name" value="Sigma70_r3"/>
    <property type="match status" value="1"/>
</dbReference>
<keyword evidence="4" id="KW-0804">Transcription</keyword>
<comment type="caution">
    <text evidence="6">The sequence shown here is derived from an EMBL/GenBank/DDBJ whole genome shotgun (WGS) entry which is preliminary data.</text>
</comment>
<dbReference type="InterPro" id="IPR014284">
    <property type="entry name" value="RNA_pol_sigma-70_dom"/>
</dbReference>
<keyword evidence="3" id="KW-0238">DNA-binding</keyword>
<dbReference type="PIRSF" id="PIRSF000770">
    <property type="entry name" value="RNA_pol_sigma-SigE/K"/>
    <property type="match status" value="1"/>
</dbReference>
<keyword evidence="1" id="KW-0805">Transcription regulation</keyword>
<dbReference type="InterPro" id="IPR000943">
    <property type="entry name" value="RNA_pol_sigma70"/>
</dbReference>
<evidence type="ECO:0000313" key="6">
    <source>
        <dbReference type="EMBL" id="MFD1360361.1"/>
    </source>
</evidence>
<evidence type="ECO:0000259" key="5">
    <source>
        <dbReference type="PROSITE" id="PS00716"/>
    </source>
</evidence>
<keyword evidence="7" id="KW-1185">Reference proteome</keyword>
<dbReference type="PROSITE" id="PS00716">
    <property type="entry name" value="SIGMA70_2"/>
    <property type="match status" value="1"/>
</dbReference>
<feature type="domain" description="RNA polymerase sigma-70" evidence="5">
    <location>
        <begin position="247"/>
        <end position="273"/>
    </location>
</feature>
<dbReference type="CDD" id="cd06171">
    <property type="entry name" value="Sigma70_r4"/>
    <property type="match status" value="1"/>
</dbReference>
<dbReference type="NCBIfam" id="NF005809">
    <property type="entry name" value="PRK07670.1"/>
    <property type="match status" value="1"/>
</dbReference>
<dbReference type="PRINTS" id="PR00046">
    <property type="entry name" value="SIGMA70FCT"/>
</dbReference>
<dbReference type="InterPro" id="IPR012845">
    <property type="entry name" value="RNA_pol_sigma_FliA_WhiG"/>
</dbReference>
<dbReference type="InterPro" id="IPR013325">
    <property type="entry name" value="RNA_pol_sigma_r2"/>
</dbReference>
<protein>
    <submittedName>
        <fullName evidence="6">FliA/WhiG family RNA polymerase sigma factor</fullName>
    </submittedName>
</protein>
<dbReference type="Proteomes" id="UP001597178">
    <property type="component" value="Unassembled WGS sequence"/>
</dbReference>
<dbReference type="Gene3D" id="1.10.1740.10">
    <property type="match status" value="1"/>
</dbReference>
<dbReference type="InterPro" id="IPR007627">
    <property type="entry name" value="RNA_pol_sigma70_r2"/>
</dbReference>
<dbReference type="PANTHER" id="PTHR30385:SF7">
    <property type="entry name" value="RNA POLYMERASE SIGMA FACTOR FLIA"/>
    <property type="match status" value="1"/>
</dbReference>
<dbReference type="InterPro" id="IPR013324">
    <property type="entry name" value="RNA_pol_sigma_r3/r4-like"/>
</dbReference>
<dbReference type="Pfam" id="PF04542">
    <property type="entry name" value="Sigma70_r2"/>
    <property type="match status" value="1"/>
</dbReference>
<keyword evidence="2" id="KW-0731">Sigma factor</keyword>
<evidence type="ECO:0000256" key="1">
    <source>
        <dbReference type="ARBA" id="ARBA00023015"/>
    </source>
</evidence>
<gene>
    <name evidence="6" type="ORF">ACFQ4A_01555</name>
</gene>
<dbReference type="InterPro" id="IPR007630">
    <property type="entry name" value="RNA_pol_sigma70_r4"/>
</dbReference>
<evidence type="ECO:0000256" key="3">
    <source>
        <dbReference type="ARBA" id="ARBA00023125"/>
    </source>
</evidence>
<dbReference type="InterPro" id="IPR007624">
    <property type="entry name" value="RNA_pol_sigma70_r3"/>
</dbReference>
<dbReference type="Pfam" id="PF04545">
    <property type="entry name" value="Sigma70_r4"/>
    <property type="match status" value="1"/>
</dbReference>
<dbReference type="Gene3D" id="1.20.140.160">
    <property type="match status" value="1"/>
</dbReference>
<reference evidence="7" key="1">
    <citation type="journal article" date="2019" name="Int. J. Syst. Evol. Microbiol.">
        <title>The Global Catalogue of Microorganisms (GCM) 10K type strain sequencing project: providing services to taxonomists for standard genome sequencing and annotation.</title>
        <authorList>
            <consortium name="The Broad Institute Genomics Platform"/>
            <consortium name="The Broad Institute Genome Sequencing Center for Infectious Disease"/>
            <person name="Wu L."/>
            <person name="Ma J."/>
        </authorList>
    </citation>
    <scope>NUCLEOTIDE SEQUENCE [LARGE SCALE GENOMIC DNA]</scope>
    <source>
        <strain evidence="7">CCUG 54822</strain>
    </source>
</reference>
<evidence type="ECO:0000313" key="7">
    <source>
        <dbReference type="Proteomes" id="UP001597178"/>
    </source>
</evidence>
<evidence type="ECO:0000256" key="4">
    <source>
        <dbReference type="ARBA" id="ARBA00023163"/>
    </source>
</evidence>
<organism evidence="6 7">
    <name type="scientific">Lentibacillus salinarum</name>
    <dbReference type="NCBI Taxonomy" id="446820"/>
    <lineage>
        <taxon>Bacteria</taxon>
        <taxon>Bacillati</taxon>
        <taxon>Bacillota</taxon>
        <taxon>Bacilli</taxon>
        <taxon>Bacillales</taxon>
        <taxon>Bacillaceae</taxon>
        <taxon>Lentibacillus</taxon>
    </lineage>
</organism>
<dbReference type="SUPFAM" id="SSF88946">
    <property type="entry name" value="Sigma2 domain of RNA polymerase sigma factors"/>
    <property type="match status" value="1"/>
</dbReference>
<dbReference type="NCBIfam" id="TIGR02937">
    <property type="entry name" value="sigma70-ECF"/>
    <property type="match status" value="1"/>
</dbReference>
<sequence>MKANRLFKEIVGASGLNDFIKGGAASMATSESPLVQSLWKQWLESNDESAANELIDHYMYLVSFHVERISSHLPANVSKDDLNSFGMIGLYDALTKFQHTRELKFDTYASFRIRGAIMDGLRKEDWLPRSIRDKTKKVEQASQELEQTYQRQPTSEEIAEKAGMSVDEVEESVRHTLVANLLSIEEKPTQESEYKEGVGHTVPDHLSVQPDEYMLQSELKNELVESMQSLNQNEQLVVSLFYHQELTLTEIGQVLELTTSRISQIHRKAIFKMRQSLRKIQANT</sequence>
<dbReference type="SUPFAM" id="SSF88659">
    <property type="entry name" value="Sigma3 and sigma4 domains of RNA polymerase sigma factors"/>
    <property type="match status" value="2"/>
</dbReference>
<name>A0ABW3ZPS7_9BACI</name>
<dbReference type="PANTHER" id="PTHR30385">
    <property type="entry name" value="SIGMA FACTOR F FLAGELLAR"/>
    <property type="match status" value="1"/>
</dbReference>
<accession>A0ABW3ZPS7</accession>
<dbReference type="NCBIfam" id="NF005413">
    <property type="entry name" value="PRK06986.1"/>
    <property type="match status" value="1"/>
</dbReference>